<feature type="compositionally biased region" description="Basic residues" evidence="1">
    <location>
        <begin position="196"/>
        <end position="218"/>
    </location>
</feature>
<feature type="non-terminal residue" evidence="2">
    <location>
        <position position="271"/>
    </location>
</feature>
<feature type="compositionally biased region" description="Basic residues" evidence="1">
    <location>
        <begin position="70"/>
        <end position="82"/>
    </location>
</feature>
<feature type="compositionally biased region" description="Basic residues" evidence="1">
    <location>
        <begin position="137"/>
        <end position="151"/>
    </location>
</feature>
<feature type="compositionally biased region" description="Basic residues" evidence="1">
    <location>
        <begin position="244"/>
        <end position="256"/>
    </location>
</feature>
<feature type="compositionally biased region" description="Basic residues" evidence="1">
    <location>
        <begin position="118"/>
        <end position="129"/>
    </location>
</feature>
<protein>
    <submittedName>
        <fullName evidence="2">Hydroxyacylglutathione hydrolase</fullName>
        <ecNumber evidence="2">3.1.2.6</ecNumber>
    </submittedName>
</protein>
<reference evidence="2" key="1">
    <citation type="submission" date="2020-02" db="EMBL/GenBank/DDBJ databases">
        <authorList>
            <person name="Meier V. D."/>
        </authorList>
    </citation>
    <scope>NUCLEOTIDE SEQUENCE</scope>
    <source>
        <strain evidence="2">AVDCRST_MAG65</strain>
    </source>
</reference>
<accession>A0A6J4RUE7</accession>
<evidence type="ECO:0000313" key="2">
    <source>
        <dbReference type="EMBL" id="CAA9477561.1"/>
    </source>
</evidence>
<keyword evidence="2" id="KW-0378">Hydrolase</keyword>
<gene>
    <name evidence="2" type="ORF">AVDCRST_MAG65-1232</name>
</gene>
<feature type="compositionally biased region" description="Basic and acidic residues" evidence="1">
    <location>
        <begin position="20"/>
        <end position="34"/>
    </location>
</feature>
<proteinExistence type="predicted"/>
<sequence>RHEGLLDDRLRARPSAAAARDGRGGLRRADDVDARPAAAELPRHRRAQPRSAGQGDGRGAPDQSAAGRAGPRRRRDGGRRPHGPPVRRGAHPRRRLDHRPARRLRVQAGVAGGSRPGARPRRPRRPGRPRGRDAGLRRRTAQPRRLSRRRHDVVARGRLSRRARAADEPARLPRRLGGREVASTGPRRASGCGVGRRTHPGRRPRALPRHPRPARGHRPAAAGRRDLRLRPARRGGRQPAEALRRRRRHPRRRGRRTAVAARGLADRGSRM</sequence>
<feature type="non-terminal residue" evidence="2">
    <location>
        <position position="1"/>
    </location>
</feature>
<evidence type="ECO:0000256" key="1">
    <source>
        <dbReference type="SAM" id="MobiDB-lite"/>
    </source>
</evidence>
<dbReference type="AlphaFoldDB" id="A0A6J4RUE7"/>
<organism evidence="2">
    <name type="scientific">uncultured Solirubrobacteraceae bacterium</name>
    <dbReference type="NCBI Taxonomy" id="1162706"/>
    <lineage>
        <taxon>Bacteria</taxon>
        <taxon>Bacillati</taxon>
        <taxon>Actinomycetota</taxon>
        <taxon>Thermoleophilia</taxon>
        <taxon>Solirubrobacterales</taxon>
        <taxon>Solirubrobacteraceae</taxon>
        <taxon>environmental samples</taxon>
    </lineage>
</organism>
<feature type="compositionally biased region" description="Basic residues" evidence="1">
    <location>
        <begin position="88"/>
        <end position="105"/>
    </location>
</feature>
<dbReference type="GO" id="GO:0004416">
    <property type="term" value="F:hydroxyacylglutathione hydrolase activity"/>
    <property type="evidence" value="ECO:0007669"/>
    <property type="project" value="UniProtKB-EC"/>
</dbReference>
<feature type="compositionally biased region" description="Basic and acidic residues" evidence="1">
    <location>
        <begin position="1"/>
        <end position="11"/>
    </location>
</feature>
<dbReference type="EC" id="3.1.2.6" evidence="2"/>
<dbReference type="EMBL" id="CADCVL010000208">
    <property type="protein sequence ID" value="CAA9477561.1"/>
    <property type="molecule type" value="Genomic_DNA"/>
</dbReference>
<feature type="region of interest" description="Disordered" evidence="1">
    <location>
        <begin position="1"/>
        <end position="271"/>
    </location>
</feature>
<name>A0A6J4RUE7_9ACTN</name>